<feature type="coiled-coil region" evidence="1">
    <location>
        <begin position="183"/>
        <end position="237"/>
    </location>
</feature>
<dbReference type="PANTHER" id="PTHR47245:SF2">
    <property type="entry name" value="PEPTIDYL-PROLYL CIS-TRANS ISOMERASE HP_0175-RELATED"/>
    <property type="match status" value="1"/>
</dbReference>
<dbReference type="PROSITE" id="PS51257">
    <property type="entry name" value="PROKAR_LIPOPROTEIN"/>
    <property type="match status" value="1"/>
</dbReference>
<dbReference type="OrthoDB" id="2969382at2"/>
<evidence type="ECO:0000313" key="5">
    <source>
        <dbReference type="Proteomes" id="UP000285456"/>
    </source>
</evidence>
<dbReference type="InterPro" id="IPR050245">
    <property type="entry name" value="PrsA_foldase"/>
</dbReference>
<dbReference type="Pfam" id="PF13624">
    <property type="entry name" value="SurA_N_3"/>
    <property type="match status" value="1"/>
</dbReference>
<keyword evidence="3" id="KW-0732">Signal</keyword>
<proteinExistence type="predicted"/>
<dbReference type="AlphaFoldDB" id="A0A417YEL6"/>
<evidence type="ECO:0000256" key="2">
    <source>
        <dbReference type="SAM" id="MobiDB-lite"/>
    </source>
</evidence>
<sequence>MKKLSVLSLAFLVIIMLAACGNDETKENENTEGDTSEQPAAQQELEFTDEEKLDEKDPVAVVNGEEISGSDYNPIYTQVKSTMYQYGQDVSNLDMIKDQTVSILVEQTLIKQDAENEGIKVTDEEVQEELVSIKETSGEDQFTTLLEQLQLSEDEFKEQLTGELVTRKYMDSEFEVEVTDKEVQEYYDQLKEQNGEIGKLEEVEGQIKDVLTNEKQSEQLRTRIDELKENAEVENVL</sequence>
<dbReference type="EMBL" id="QWEH01000010">
    <property type="protein sequence ID" value="RHW31106.1"/>
    <property type="molecule type" value="Genomic_DNA"/>
</dbReference>
<keyword evidence="5" id="KW-1185">Reference proteome</keyword>
<dbReference type="PANTHER" id="PTHR47245">
    <property type="entry name" value="PEPTIDYLPROLYL ISOMERASE"/>
    <property type="match status" value="1"/>
</dbReference>
<feature type="region of interest" description="Disordered" evidence="2">
    <location>
        <begin position="25"/>
        <end position="57"/>
    </location>
</feature>
<evidence type="ECO:0000256" key="1">
    <source>
        <dbReference type="SAM" id="Coils"/>
    </source>
</evidence>
<name>A0A417YEL6_9BACI</name>
<feature type="chain" id="PRO_5039562954" description="Peptidylprolyl isomerase" evidence="3">
    <location>
        <begin position="19"/>
        <end position="237"/>
    </location>
</feature>
<dbReference type="RefSeq" id="WP_118889758.1">
    <property type="nucleotide sequence ID" value="NZ_PHUT01000010.1"/>
</dbReference>
<protein>
    <recommendedName>
        <fullName evidence="6">Peptidylprolyl isomerase</fullName>
    </recommendedName>
</protein>
<dbReference type="Gene3D" id="1.10.4030.10">
    <property type="entry name" value="Porin chaperone SurA, peptide-binding domain"/>
    <property type="match status" value="1"/>
</dbReference>
<accession>A0A417YEL6</accession>
<gene>
    <name evidence="4" type="ORF">D1B32_14835</name>
</gene>
<organism evidence="4 5">
    <name type="scientific">Oceanobacillus profundus</name>
    <dbReference type="NCBI Taxonomy" id="372463"/>
    <lineage>
        <taxon>Bacteria</taxon>
        <taxon>Bacillati</taxon>
        <taxon>Bacillota</taxon>
        <taxon>Bacilli</taxon>
        <taxon>Bacillales</taxon>
        <taxon>Bacillaceae</taxon>
        <taxon>Oceanobacillus</taxon>
    </lineage>
</organism>
<reference evidence="4 5" key="1">
    <citation type="journal article" date="2007" name="Int. J. Syst. Evol. Microbiol.">
        <title>Oceanobacillus profundus sp. nov., isolated from a deep-sea sediment core.</title>
        <authorList>
            <person name="Kim Y.G."/>
            <person name="Choi D.H."/>
            <person name="Hyun S."/>
            <person name="Cho B.C."/>
        </authorList>
    </citation>
    <scope>NUCLEOTIDE SEQUENCE [LARGE SCALE GENOMIC DNA]</scope>
    <source>
        <strain evidence="4 5">DSM 18246</strain>
    </source>
</reference>
<evidence type="ECO:0008006" key="6">
    <source>
        <dbReference type="Google" id="ProtNLM"/>
    </source>
</evidence>
<dbReference type="SUPFAM" id="SSF109998">
    <property type="entry name" value="Triger factor/SurA peptide-binding domain-like"/>
    <property type="match status" value="1"/>
</dbReference>
<dbReference type="Proteomes" id="UP000285456">
    <property type="component" value="Unassembled WGS sequence"/>
</dbReference>
<dbReference type="InterPro" id="IPR027304">
    <property type="entry name" value="Trigger_fact/SurA_dom_sf"/>
</dbReference>
<evidence type="ECO:0000256" key="3">
    <source>
        <dbReference type="SAM" id="SignalP"/>
    </source>
</evidence>
<feature type="signal peptide" evidence="3">
    <location>
        <begin position="1"/>
        <end position="18"/>
    </location>
</feature>
<evidence type="ECO:0000313" key="4">
    <source>
        <dbReference type="EMBL" id="RHW31106.1"/>
    </source>
</evidence>
<keyword evidence="1" id="KW-0175">Coiled coil</keyword>
<comment type="caution">
    <text evidence="4">The sequence shown here is derived from an EMBL/GenBank/DDBJ whole genome shotgun (WGS) entry which is preliminary data.</text>
</comment>